<evidence type="ECO:0000256" key="1">
    <source>
        <dbReference type="SAM" id="Phobius"/>
    </source>
</evidence>
<keyword evidence="1" id="KW-0812">Transmembrane</keyword>
<accession>A0A481ZCE1</accession>
<name>A0A481ZCE1_9VIRU</name>
<feature type="transmembrane region" description="Helical" evidence="1">
    <location>
        <begin position="280"/>
        <end position="302"/>
    </location>
</feature>
<evidence type="ECO:0008006" key="3">
    <source>
        <dbReference type="Google" id="ProtNLM"/>
    </source>
</evidence>
<organism evidence="2">
    <name type="scientific">Pithovirus LCPAC404</name>
    <dbReference type="NCBI Taxonomy" id="2506597"/>
    <lineage>
        <taxon>Viruses</taxon>
        <taxon>Pithoviruses</taxon>
    </lineage>
</organism>
<gene>
    <name evidence="2" type="ORF">LCPAC404_01510</name>
</gene>
<sequence length="330" mass="35872">MSDLASSYYLRGLIPETSQILIVTVDSFGILYYLTVVPDGDDATVVFDPRSSGGSLFTFETSGSGVVFSTVFNGIEYNLFGRGKTIPCEDGTNIALASASLNTLHMTVEAVTVEVSLYSTLLVGVEFTVFTLNGIPIAFPMLQVDSESGTDEHGNPLGILDPDIFGFNYDTTVRFVSIPQYPAGDCSNLITDIQNVKDTEADWVYGLNDPIPKAYANSLACSNGIFFNYCGYSLQCSANCKGSCDSLATCTFQAKTGTFACTQEQSTPIEQSRTLFQNPVTWIVIIIVIIVLIIIIIILFTTNHSSAAIERRHQALEKDGFDSRNNPHMV</sequence>
<protein>
    <recommendedName>
        <fullName evidence="3">Transmembrane protein</fullName>
    </recommendedName>
</protein>
<proteinExistence type="predicted"/>
<keyword evidence="1" id="KW-0472">Membrane</keyword>
<dbReference type="EMBL" id="MK500596">
    <property type="protein sequence ID" value="QBK93447.1"/>
    <property type="molecule type" value="Genomic_DNA"/>
</dbReference>
<keyword evidence="1" id="KW-1133">Transmembrane helix</keyword>
<evidence type="ECO:0000313" key="2">
    <source>
        <dbReference type="EMBL" id="QBK93447.1"/>
    </source>
</evidence>
<reference evidence="2" key="1">
    <citation type="journal article" date="2019" name="MBio">
        <title>Virus Genomes from Deep Sea Sediments Expand the Ocean Megavirome and Support Independent Origins of Viral Gigantism.</title>
        <authorList>
            <person name="Backstrom D."/>
            <person name="Yutin N."/>
            <person name="Jorgensen S.L."/>
            <person name="Dharamshi J."/>
            <person name="Homa F."/>
            <person name="Zaremba-Niedwiedzka K."/>
            <person name="Spang A."/>
            <person name="Wolf Y.I."/>
            <person name="Koonin E.V."/>
            <person name="Ettema T.J."/>
        </authorList>
    </citation>
    <scope>NUCLEOTIDE SEQUENCE</scope>
</reference>